<reference evidence="2 3" key="1">
    <citation type="submission" date="2016-10" db="EMBL/GenBank/DDBJ databases">
        <authorList>
            <person name="de Groot N.N."/>
        </authorList>
    </citation>
    <scope>NUCLEOTIDE SEQUENCE [LARGE SCALE GENOMIC DNA]</scope>
    <source>
        <strain evidence="2 3">DSM 18438</strain>
    </source>
</reference>
<dbReference type="InterPro" id="IPR029058">
    <property type="entry name" value="AB_hydrolase_fold"/>
</dbReference>
<dbReference type="SUPFAM" id="SSF53474">
    <property type="entry name" value="alpha/beta-Hydrolases"/>
    <property type="match status" value="1"/>
</dbReference>
<evidence type="ECO:0000259" key="1">
    <source>
        <dbReference type="Pfam" id="PF12146"/>
    </source>
</evidence>
<keyword evidence="3" id="KW-1185">Reference proteome</keyword>
<accession>A0A1I1EA25</accession>
<organism evidence="2 3">
    <name type="scientific">Marinospirillum celere</name>
    <dbReference type="NCBI Taxonomy" id="1122252"/>
    <lineage>
        <taxon>Bacteria</taxon>
        <taxon>Pseudomonadati</taxon>
        <taxon>Pseudomonadota</taxon>
        <taxon>Gammaproteobacteria</taxon>
        <taxon>Oceanospirillales</taxon>
        <taxon>Oceanospirillaceae</taxon>
        <taxon>Marinospirillum</taxon>
    </lineage>
</organism>
<dbReference type="Gene3D" id="3.40.50.1820">
    <property type="entry name" value="alpha/beta hydrolase"/>
    <property type="match status" value="1"/>
</dbReference>
<dbReference type="Pfam" id="PF12146">
    <property type="entry name" value="Hydrolase_4"/>
    <property type="match status" value="1"/>
</dbReference>
<evidence type="ECO:0000313" key="3">
    <source>
        <dbReference type="Proteomes" id="UP000199058"/>
    </source>
</evidence>
<dbReference type="AlphaFoldDB" id="A0A1I1EA25"/>
<dbReference type="STRING" id="1122252.SAMN05660443_0327"/>
<proteinExistence type="predicted"/>
<protein>
    <submittedName>
        <fullName evidence="2">Serine aminopeptidase, S33</fullName>
    </submittedName>
</protein>
<sequence>MTSTSRSIIEERINLPVAGRQFAQLVRIYPAKSAGQAVFMLHGLMDDSTCFHNAGNRSGLAYVLARAGYDVYLGELRSRRLDGKILKEHDFGVEEALTQDLPKLVEAVNKRAQPGPQVWVGQGFGSLLLTSFLARNPSYLTSLQGLVHFSPFRESQPAGRLKHFWINWLHVRGVKVISRLLGYVPAVKLKLGRCNESQSFYFDALNWLDAPWVSPKGFDYAAAVKALDWPPSLYFASLYQSWRASDADARAFMFDLGAHNGRLIKLGRRVGNQQNYKRSQLCLDEAAEQDYFPVLLNWLADLPASD</sequence>
<name>A0A1I1EA25_9GAMM</name>
<dbReference type="OrthoDB" id="5758827at2"/>
<feature type="domain" description="Serine aminopeptidase S33" evidence="1">
    <location>
        <begin position="36"/>
        <end position="166"/>
    </location>
</feature>
<dbReference type="Proteomes" id="UP000199058">
    <property type="component" value="Unassembled WGS sequence"/>
</dbReference>
<dbReference type="RefSeq" id="WP_091958187.1">
    <property type="nucleotide sequence ID" value="NZ_FOLH01000001.1"/>
</dbReference>
<dbReference type="EMBL" id="FOLH01000001">
    <property type="protein sequence ID" value="SFB81870.1"/>
    <property type="molecule type" value="Genomic_DNA"/>
</dbReference>
<dbReference type="InterPro" id="IPR022742">
    <property type="entry name" value="Hydrolase_4"/>
</dbReference>
<keyword evidence="2" id="KW-0645">Protease</keyword>
<keyword evidence="2" id="KW-0378">Hydrolase</keyword>
<keyword evidence="2" id="KW-0031">Aminopeptidase</keyword>
<dbReference type="PANTHER" id="PTHR11005">
    <property type="entry name" value="LYSOSOMAL ACID LIPASE-RELATED"/>
    <property type="match status" value="1"/>
</dbReference>
<gene>
    <name evidence="2" type="ORF">SAMN05660443_0327</name>
</gene>
<evidence type="ECO:0000313" key="2">
    <source>
        <dbReference type="EMBL" id="SFB81870.1"/>
    </source>
</evidence>
<dbReference type="GO" id="GO:0004177">
    <property type="term" value="F:aminopeptidase activity"/>
    <property type="evidence" value="ECO:0007669"/>
    <property type="project" value="UniProtKB-KW"/>
</dbReference>